<organism evidence="1 2">
    <name type="scientific">Desulfovibrio piger</name>
    <dbReference type="NCBI Taxonomy" id="901"/>
    <lineage>
        <taxon>Bacteria</taxon>
        <taxon>Pseudomonadati</taxon>
        <taxon>Thermodesulfobacteriota</taxon>
        <taxon>Desulfovibrionia</taxon>
        <taxon>Desulfovibrionales</taxon>
        <taxon>Desulfovibrionaceae</taxon>
        <taxon>Desulfovibrio</taxon>
    </lineage>
</organism>
<dbReference type="Proteomes" id="UP000186323">
    <property type="component" value="Chromosome I"/>
</dbReference>
<proteinExistence type="predicted"/>
<dbReference type="Pfam" id="PF05932">
    <property type="entry name" value="CesT"/>
    <property type="match status" value="1"/>
</dbReference>
<dbReference type="RefSeq" id="WP_072335901.1">
    <property type="nucleotide sequence ID" value="NZ_CALJDE010000025.1"/>
</dbReference>
<dbReference type="EMBL" id="LT630450">
    <property type="protein sequence ID" value="SFV73745.1"/>
    <property type="molecule type" value="Genomic_DNA"/>
</dbReference>
<gene>
    <name evidence="1" type="ORF">DESPIGER_1917</name>
</gene>
<evidence type="ECO:0000313" key="1">
    <source>
        <dbReference type="EMBL" id="SFV73745.1"/>
    </source>
</evidence>
<reference evidence="2" key="1">
    <citation type="submission" date="2016-10" db="EMBL/GenBank/DDBJ databases">
        <authorList>
            <person name="Wegmann U."/>
        </authorList>
    </citation>
    <scope>NUCLEOTIDE SEQUENCE [LARGE SCALE GENOMIC DNA]</scope>
</reference>
<dbReference type="GO" id="GO:0030254">
    <property type="term" value="P:protein secretion by the type III secretion system"/>
    <property type="evidence" value="ECO:0007669"/>
    <property type="project" value="InterPro"/>
</dbReference>
<name>A0A1K1LGA4_9BACT</name>
<evidence type="ECO:0000313" key="2">
    <source>
        <dbReference type="Proteomes" id="UP000186323"/>
    </source>
</evidence>
<dbReference type="Gene3D" id="3.30.1460.10">
    <property type="match status" value="1"/>
</dbReference>
<keyword evidence="2" id="KW-1185">Reference proteome</keyword>
<sequence length="153" mass="16710">MHPIAHIIAKFGATIGMDGLETENGVCTLRFDDVTVTLECAENDGALYLYSRVCGLPESDADKLALYGLLLELDSFFKGTDGGVLGIEPLLDAVTYTRRLPLEQLDESLLDRQLGRHVDTVESLRASIAQLKEEAATPRAAGETDWNDGMLRI</sequence>
<dbReference type="OrthoDB" id="5455207at2"/>
<dbReference type="AlphaFoldDB" id="A0A1K1LGA4"/>
<dbReference type="SUPFAM" id="SSF69635">
    <property type="entry name" value="Type III secretory system chaperone-like"/>
    <property type="match status" value="1"/>
</dbReference>
<accession>A0A1K1LGA4</accession>
<dbReference type="InterPro" id="IPR010261">
    <property type="entry name" value="Tir_chaperone"/>
</dbReference>
<dbReference type="KEGG" id="dpg:DESPIGER_1917"/>
<protein>
    <submittedName>
        <fullName evidence="1">Uncharacterized protein</fullName>
    </submittedName>
</protein>